<sequence>MAVALAGPLGAVIADKVPRRTFMITIDLIRATLVTAAAVIVATDGPAAAVYVIGVVAAMVGAPFRPAQAGLIPRLVNRPDELTASNAVASNLENVAVFAGPALGAILVGTTEIWVVFLVNVATFLWSATLVATIRMPGTTPDEPGSATDDIEGPDGADEDDAPSGGFGRELIFGFTTVWRDRDLRVTSVLAGAQGFVWGNLSVFMIIIAVDLLRTGPQGVGFLDAVMGVATVVGGAVVLTRVGKGRLGQDMAIGVLGWSLPMILMATYPSPVVIIGALVLIGLSDPWVNLGLETIPQRLAPEQAISRVYGAVESFLIGSMALGAAIAPFLIHTLGFRQSVAAVGIVVAAYTVSILGRMRRLDGRLTEPEHFRLLRSIGIFAPLSAPTLEALARKVERLTLPAGTVVVTEGEESDRFYVIVSGSVEVTAAGETVRNEGPGDFFGEIGLVRDVPRTATVTTVEPTELICLDRDDFLGAVSGTGESRRAADEIVARRLSV</sequence>
<evidence type="ECO:0000313" key="9">
    <source>
        <dbReference type="EMBL" id="KGN39607.1"/>
    </source>
</evidence>
<feature type="transmembrane region" description="Helical" evidence="7">
    <location>
        <begin position="113"/>
        <end position="134"/>
    </location>
</feature>
<dbReference type="PANTHER" id="PTHR23513:SF18">
    <property type="entry name" value="INTEGRAL MEMBRANE PROTEIN"/>
    <property type="match status" value="1"/>
</dbReference>
<keyword evidence="5 7" id="KW-0472">Membrane</keyword>
<dbReference type="InterPro" id="IPR000595">
    <property type="entry name" value="cNMP-bd_dom"/>
</dbReference>
<reference evidence="9 10" key="1">
    <citation type="submission" date="2013-08" db="EMBL/GenBank/DDBJ databases">
        <title>The genome sequence of Knoellia subterranea.</title>
        <authorList>
            <person name="Zhu W."/>
            <person name="Wang G."/>
        </authorList>
    </citation>
    <scope>NUCLEOTIDE SEQUENCE [LARGE SCALE GENOMIC DNA]</scope>
    <source>
        <strain evidence="9 10">KCTC 19937</strain>
    </source>
</reference>
<dbReference type="GO" id="GO:0005886">
    <property type="term" value="C:plasma membrane"/>
    <property type="evidence" value="ECO:0007669"/>
    <property type="project" value="UniProtKB-SubCell"/>
</dbReference>
<dbReference type="Proteomes" id="UP000030011">
    <property type="component" value="Unassembled WGS sequence"/>
</dbReference>
<dbReference type="InterPro" id="IPR018490">
    <property type="entry name" value="cNMP-bd_dom_sf"/>
</dbReference>
<evidence type="ECO:0000256" key="6">
    <source>
        <dbReference type="SAM" id="MobiDB-lite"/>
    </source>
</evidence>
<protein>
    <recommendedName>
        <fullName evidence="8">Cyclic nucleotide-binding domain-containing protein</fullName>
    </recommendedName>
</protein>
<feature type="region of interest" description="Disordered" evidence="6">
    <location>
        <begin position="137"/>
        <end position="160"/>
    </location>
</feature>
<dbReference type="SMART" id="SM00100">
    <property type="entry name" value="cNMP"/>
    <property type="match status" value="1"/>
</dbReference>
<dbReference type="Pfam" id="PF07690">
    <property type="entry name" value="MFS_1"/>
    <property type="match status" value="1"/>
</dbReference>
<dbReference type="PRINTS" id="PR00103">
    <property type="entry name" value="CAMPKINASE"/>
</dbReference>
<keyword evidence="3 7" id="KW-0812">Transmembrane</keyword>
<dbReference type="RefSeq" id="WP_035902210.1">
    <property type="nucleotide sequence ID" value="NZ_AVPK01000001.1"/>
</dbReference>
<evidence type="ECO:0000313" key="10">
    <source>
        <dbReference type="Proteomes" id="UP000030011"/>
    </source>
</evidence>
<keyword evidence="4 7" id="KW-1133">Transmembrane helix</keyword>
<dbReference type="SUPFAM" id="SSF103473">
    <property type="entry name" value="MFS general substrate transporter"/>
    <property type="match status" value="1"/>
</dbReference>
<feature type="transmembrane region" description="Helical" evidence="7">
    <location>
        <begin position="48"/>
        <end position="67"/>
    </location>
</feature>
<keyword evidence="10" id="KW-1185">Reference proteome</keyword>
<feature type="transmembrane region" description="Helical" evidence="7">
    <location>
        <begin position="189"/>
        <end position="213"/>
    </location>
</feature>
<dbReference type="SUPFAM" id="SSF51206">
    <property type="entry name" value="cAMP-binding domain-like"/>
    <property type="match status" value="1"/>
</dbReference>
<evidence type="ECO:0000256" key="2">
    <source>
        <dbReference type="ARBA" id="ARBA00022475"/>
    </source>
</evidence>
<evidence type="ECO:0000256" key="5">
    <source>
        <dbReference type="ARBA" id="ARBA00023136"/>
    </source>
</evidence>
<feature type="transmembrane region" description="Helical" evidence="7">
    <location>
        <begin position="219"/>
        <end position="239"/>
    </location>
</feature>
<feature type="transmembrane region" description="Helical" evidence="7">
    <location>
        <begin position="336"/>
        <end position="355"/>
    </location>
</feature>
<proteinExistence type="predicted"/>
<dbReference type="InterPro" id="IPR014710">
    <property type="entry name" value="RmlC-like_jellyroll"/>
</dbReference>
<dbReference type="EMBL" id="AVPK01000001">
    <property type="protein sequence ID" value="KGN39607.1"/>
    <property type="molecule type" value="Genomic_DNA"/>
</dbReference>
<evidence type="ECO:0000259" key="8">
    <source>
        <dbReference type="PROSITE" id="PS50042"/>
    </source>
</evidence>
<dbReference type="GO" id="GO:0022857">
    <property type="term" value="F:transmembrane transporter activity"/>
    <property type="evidence" value="ECO:0007669"/>
    <property type="project" value="InterPro"/>
</dbReference>
<dbReference type="Gene3D" id="2.60.120.10">
    <property type="entry name" value="Jelly Rolls"/>
    <property type="match status" value="1"/>
</dbReference>
<feature type="transmembrane region" description="Helical" evidence="7">
    <location>
        <begin position="21"/>
        <end position="42"/>
    </location>
</feature>
<evidence type="ECO:0000256" key="1">
    <source>
        <dbReference type="ARBA" id="ARBA00004651"/>
    </source>
</evidence>
<dbReference type="eggNOG" id="COG0664">
    <property type="taxonomic scope" value="Bacteria"/>
</dbReference>
<organism evidence="9 10">
    <name type="scientific">Knoellia subterranea KCTC 19937</name>
    <dbReference type="NCBI Taxonomy" id="1385521"/>
    <lineage>
        <taxon>Bacteria</taxon>
        <taxon>Bacillati</taxon>
        <taxon>Actinomycetota</taxon>
        <taxon>Actinomycetes</taxon>
        <taxon>Micrococcales</taxon>
        <taxon>Intrasporangiaceae</taxon>
        <taxon>Knoellia</taxon>
    </lineage>
</organism>
<feature type="transmembrane region" description="Helical" evidence="7">
    <location>
        <begin position="304"/>
        <end position="330"/>
    </location>
</feature>
<feature type="domain" description="Cyclic nucleotide-binding" evidence="8">
    <location>
        <begin position="379"/>
        <end position="494"/>
    </location>
</feature>
<dbReference type="CDD" id="cd00038">
    <property type="entry name" value="CAP_ED"/>
    <property type="match status" value="1"/>
</dbReference>
<dbReference type="CDD" id="cd06173">
    <property type="entry name" value="MFS_MefA_like"/>
    <property type="match status" value="1"/>
</dbReference>
<feature type="transmembrane region" description="Helical" evidence="7">
    <location>
        <begin position="274"/>
        <end position="292"/>
    </location>
</feature>
<dbReference type="PROSITE" id="PS00889">
    <property type="entry name" value="CNMP_BINDING_2"/>
    <property type="match status" value="1"/>
</dbReference>
<dbReference type="AlphaFoldDB" id="A0A0A0JU62"/>
<evidence type="ECO:0000256" key="7">
    <source>
        <dbReference type="SAM" id="Phobius"/>
    </source>
</evidence>
<dbReference type="InterPro" id="IPR018488">
    <property type="entry name" value="cNMP-bd_CS"/>
</dbReference>
<keyword evidence="2" id="KW-1003">Cell membrane</keyword>
<comment type="subcellular location">
    <subcellularLocation>
        <location evidence="1">Cell membrane</location>
        <topology evidence="1">Multi-pass membrane protein</topology>
    </subcellularLocation>
</comment>
<feature type="transmembrane region" description="Helical" evidence="7">
    <location>
        <begin position="251"/>
        <end position="268"/>
    </location>
</feature>
<comment type="caution">
    <text evidence="9">The sequence shown here is derived from an EMBL/GenBank/DDBJ whole genome shotgun (WGS) entry which is preliminary data.</text>
</comment>
<evidence type="ECO:0000256" key="3">
    <source>
        <dbReference type="ARBA" id="ARBA00022692"/>
    </source>
</evidence>
<evidence type="ECO:0000256" key="4">
    <source>
        <dbReference type="ARBA" id="ARBA00022989"/>
    </source>
</evidence>
<name>A0A0A0JU62_9MICO</name>
<feature type="compositionally biased region" description="Acidic residues" evidence="6">
    <location>
        <begin position="149"/>
        <end position="160"/>
    </location>
</feature>
<dbReference type="InterPro" id="IPR011701">
    <property type="entry name" value="MFS"/>
</dbReference>
<dbReference type="Gene3D" id="1.20.1250.20">
    <property type="entry name" value="MFS general substrate transporter like domains"/>
    <property type="match status" value="1"/>
</dbReference>
<dbReference type="InterPro" id="IPR036259">
    <property type="entry name" value="MFS_trans_sf"/>
</dbReference>
<dbReference type="PANTHER" id="PTHR23513">
    <property type="entry name" value="INTEGRAL MEMBRANE EFFLUX PROTEIN-RELATED"/>
    <property type="match status" value="1"/>
</dbReference>
<dbReference type="PROSITE" id="PS50042">
    <property type="entry name" value="CNMP_BINDING_3"/>
    <property type="match status" value="1"/>
</dbReference>
<gene>
    <name evidence="9" type="ORF">N803_02155</name>
</gene>
<accession>A0A0A0JU62</accession>
<dbReference type="Pfam" id="PF00027">
    <property type="entry name" value="cNMP_binding"/>
    <property type="match status" value="1"/>
</dbReference>
<dbReference type="STRING" id="1385521.N803_02155"/>